<proteinExistence type="predicted"/>
<organism evidence="2 3">
    <name type="scientific">Lactobacillus johnsonii</name>
    <dbReference type="NCBI Taxonomy" id="33959"/>
    <lineage>
        <taxon>Bacteria</taxon>
        <taxon>Bacillati</taxon>
        <taxon>Bacillota</taxon>
        <taxon>Bacilli</taxon>
        <taxon>Lactobacillales</taxon>
        <taxon>Lactobacillaceae</taxon>
        <taxon>Lactobacillus</taxon>
    </lineage>
</organism>
<name>A0A9W4E9C9_LACJH</name>
<dbReference type="NCBIfam" id="TIGR01542">
    <property type="entry name" value="A118_put_portal"/>
    <property type="match status" value="1"/>
</dbReference>
<dbReference type="Proteomes" id="UP000283758">
    <property type="component" value="Chromosome"/>
</dbReference>
<dbReference type="RefSeq" id="WP_127835761.1">
    <property type="nucleotide sequence ID" value="NZ_CP032680.1"/>
</dbReference>
<evidence type="ECO:0000313" key="3">
    <source>
        <dbReference type="Proteomes" id="UP000283758"/>
    </source>
</evidence>
<sequence>MGLWANIKGLFRKGGAKLGMIKSLGAITDDPRIAVPAEEYTRIRKAKDYYSDKPQDVHYWVLGHEKKRKMNTINMTQKASKRLASIIFNEQCSIKVNDNELQEQLDKIFRESRFYTTFETNLQRAIALGSSAIRPYVEDDQVKLNWSDALGVYPLNANTTEVKEIALARKIMKTVNDEPHYYTLLEFHQWGKKQADENGNEYTPYTITNELYESTDEGTTGTQIPLNSLEEYADLPQTATFTHITKPLFAFYRNPGDNNKSFTSPLGLGLCDNCRNILDDINVTQDGFYWDVKTGRRRVTVPESWLKRQTQINGHPVPADQQMYWDTDDDVFVPINSRLDDSSSFKDLAINIRTDQYQAAMSYFLHEFENEIGLSEGTFTATPTGIQTATGVVSSNSMTYQTRSSYLTQVEDTIDQLVYAIAELLQTPELWSDQKPKWTGDIDNLVITPDFNDGIFVDQDAQFKNDLSALNAGAMPITEFTKRNYNLNDDEATKWLEQLQKEKATPAPDFEQFNPLTDTQKQKDKGEVDGSTTKQDDEESKQDS</sequence>
<dbReference type="Pfam" id="PF05133">
    <property type="entry name" value="SPP1_portal"/>
    <property type="match status" value="1"/>
</dbReference>
<protein>
    <submittedName>
        <fullName evidence="2">Phage portal protein</fullName>
    </submittedName>
</protein>
<accession>A0A9W4E9C9</accession>
<evidence type="ECO:0000313" key="2">
    <source>
        <dbReference type="EMBL" id="AZZ67558.1"/>
    </source>
</evidence>
<dbReference type="AlphaFoldDB" id="A0A9W4E9C9"/>
<reference evidence="2 3" key="1">
    <citation type="submission" date="2018-10" db="EMBL/GenBank/DDBJ databases">
        <title>Complete genome sequencing of Lactobacillus johnsonii ZLJ010.</title>
        <authorList>
            <person name="Zhang W."/>
            <person name="Ji H."/>
            <person name="Wang J."/>
            <person name="Zhang D."/>
            <person name="Liu H."/>
            <person name="Wang S."/>
            <person name="Wang Y."/>
        </authorList>
    </citation>
    <scope>NUCLEOTIDE SEQUENCE [LARGE SCALE GENOMIC DNA]</scope>
    <source>
        <strain evidence="2 3">ZLJ010</strain>
    </source>
</reference>
<dbReference type="InterPro" id="IPR021145">
    <property type="entry name" value="Portal_protein_SPP1_Gp6-like"/>
</dbReference>
<evidence type="ECO:0000256" key="1">
    <source>
        <dbReference type="SAM" id="MobiDB-lite"/>
    </source>
</evidence>
<dbReference type="PIRSF" id="PIRSF011911">
    <property type="entry name" value="A118_put_portal"/>
    <property type="match status" value="1"/>
</dbReference>
<feature type="region of interest" description="Disordered" evidence="1">
    <location>
        <begin position="501"/>
        <end position="544"/>
    </location>
</feature>
<gene>
    <name evidence="2" type="ORF">D7321_05400</name>
</gene>
<dbReference type="InterPro" id="IPR006432">
    <property type="entry name" value="Phage_portal_A118-type"/>
</dbReference>
<dbReference type="EMBL" id="CP032680">
    <property type="protein sequence ID" value="AZZ67558.1"/>
    <property type="molecule type" value="Genomic_DNA"/>
</dbReference>